<feature type="transmembrane region" description="Helical" evidence="1">
    <location>
        <begin position="68"/>
        <end position="91"/>
    </location>
</feature>
<evidence type="ECO:0000313" key="3">
    <source>
        <dbReference type="Proteomes" id="UP000696485"/>
    </source>
</evidence>
<evidence type="ECO:0000313" key="2">
    <source>
        <dbReference type="EMBL" id="KAF9325561.1"/>
    </source>
</evidence>
<feature type="transmembrane region" description="Helical" evidence="1">
    <location>
        <begin position="103"/>
        <end position="121"/>
    </location>
</feature>
<dbReference type="EMBL" id="JAAAUY010000904">
    <property type="protein sequence ID" value="KAF9325561.1"/>
    <property type="molecule type" value="Genomic_DNA"/>
</dbReference>
<feature type="transmembrane region" description="Helical" evidence="1">
    <location>
        <begin position="173"/>
        <end position="196"/>
    </location>
</feature>
<sequence>MGSSIGLVVYQSRQFFFLNRLSRHDLTSHSPSNPLFNTTFPDPGAHFHHNPHGQGHGDGHGHRRRIKYLIFSTWIPVLVWILSLIATIVLVTRRKWVPKIMSAKSGILMSQAIFSLFWVLLGSIEEVQEKLIMQRTALARGESVLQEPTHGLTGEGGLPIDTPYLVRSKIRAMLIPLCLVWYLAVVLLGIATGMLASSSSIMERRLADAYHEAVDQEDEKYTESAGLLEKEEKESTEDIHGTQVLATTTKTTSDEYERPLPRYTSKERIALGALILSLFVSQMRLFQWIVHNQTLAAYITGTSVSVSSCVTMVGLVSGLVLIVLGVRSLPAL</sequence>
<protein>
    <submittedName>
        <fullName evidence="2">Uncharacterized protein</fullName>
    </submittedName>
</protein>
<gene>
    <name evidence="2" type="ORF">BG006_010965</name>
</gene>
<keyword evidence="1" id="KW-1133">Transmembrane helix</keyword>
<proteinExistence type="predicted"/>
<keyword evidence="1" id="KW-0472">Membrane</keyword>
<feature type="transmembrane region" description="Helical" evidence="1">
    <location>
        <begin position="269"/>
        <end position="289"/>
    </location>
</feature>
<feature type="transmembrane region" description="Helical" evidence="1">
    <location>
        <begin position="295"/>
        <end position="326"/>
    </location>
</feature>
<organism evidence="2 3">
    <name type="scientific">Podila minutissima</name>
    <dbReference type="NCBI Taxonomy" id="64525"/>
    <lineage>
        <taxon>Eukaryota</taxon>
        <taxon>Fungi</taxon>
        <taxon>Fungi incertae sedis</taxon>
        <taxon>Mucoromycota</taxon>
        <taxon>Mortierellomycotina</taxon>
        <taxon>Mortierellomycetes</taxon>
        <taxon>Mortierellales</taxon>
        <taxon>Mortierellaceae</taxon>
        <taxon>Podila</taxon>
    </lineage>
</organism>
<keyword evidence="3" id="KW-1185">Reference proteome</keyword>
<keyword evidence="1" id="KW-0812">Transmembrane</keyword>
<name>A0A9P5SFC8_9FUNG</name>
<dbReference type="Proteomes" id="UP000696485">
    <property type="component" value="Unassembled WGS sequence"/>
</dbReference>
<dbReference type="AlphaFoldDB" id="A0A9P5SFC8"/>
<comment type="caution">
    <text evidence="2">The sequence shown here is derived from an EMBL/GenBank/DDBJ whole genome shotgun (WGS) entry which is preliminary data.</text>
</comment>
<evidence type="ECO:0000256" key="1">
    <source>
        <dbReference type="SAM" id="Phobius"/>
    </source>
</evidence>
<reference evidence="2" key="1">
    <citation type="journal article" date="2020" name="Fungal Divers.">
        <title>Resolving the Mortierellaceae phylogeny through synthesis of multi-gene phylogenetics and phylogenomics.</title>
        <authorList>
            <person name="Vandepol N."/>
            <person name="Liber J."/>
            <person name="Desiro A."/>
            <person name="Na H."/>
            <person name="Kennedy M."/>
            <person name="Barry K."/>
            <person name="Grigoriev I.V."/>
            <person name="Miller A.N."/>
            <person name="O'Donnell K."/>
            <person name="Stajich J.E."/>
            <person name="Bonito G."/>
        </authorList>
    </citation>
    <scope>NUCLEOTIDE SEQUENCE</scope>
    <source>
        <strain evidence="2">NVP1</strain>
    </source>
</reference>
<accession>A0A9P5SFC8</accession>